<feature type="transmembrane region" description="Helical" evidence="5">
    <location>
        <begin position="325"/>
        <end position="345"/>
    </location>
</feature>
<organism evidence="8 9">
    <name type="scientific">Bemisia tabaci</name>
    <name type="common">Sweetpotato whitefly</name>
    <name type="synonym">Aleurodes tabaci</name>
    <dbReference type="NCBI Taxonomy" id="7038"/>
    <lineage>
        <taxon>Eukaryota</taxon>
        <taxon>Metazoa</taxon>
        <taxon>Ecdysozoa</taxon>
        <taxon>Arthropoda</taxon>
        <taxon>Hexapoda</taxon>
        <taxon>Insecta</taxon>
        <taxon>Pterygota</taxon>
        <taxon>Neoptera</taxon>
        <taxon>Paraneoptera</taxon>
        <taxon>Hemiptera</taxon>
        <taxon>Sternorrhyncha</taxon>
        <taxon>Aleyrodoidea</taxon>
        <taxon>Aleyrodidae</taxon>
        <taxon>Aleyrodinae</taxon>
        <taxon>Bemisia</taxon>
    </lineage>
</organism>
<evidence type="ECO:0000256" key="2">
    <source>
        <dbReference type="ARBA" id="ARBA00022692"/>
    </source>
</evidence>
<dbReference type="EMBL" id="OU963863">
    <property type="protein sequence ID" value="CAH0384492.1"/>
    <property type="molecule type" value="Genomic_DNA"/>
</dbReference>
<evidence type="ECO:0000313" key="8">
    <source>
        <dbReference type="EMBL" id="CAH0384492.1"/>
    </source>
</evidence>
<dbReference type="AlphaFoldDB" id="A0A9P0A711"/>
<sequence>MIAKRFLDLGMVVIIFLALLKCSSSLKGSKYFMLGQQLSTTARPGGDGVNRLWDPTWTDRLKTDLLKSYDKYSRPTEHQNITTVYLSLILLHVSLDYSKSEMALNCWLPMSWQDEKLKWNTSDYNGISRINIPQHEIWLPDILAYNSAHGNIIDYYGQTSTIVKSDGSVLWVPPSRFTVFCTLDLTYWPYDQQTCQLRLGSWSYDGNSIDVQLDKAKSSIEDLEVSEWKVIDVSQKRFVQYYHHCPEPYVEIIFSYTVKKESPAFFYTIIFPAIVTMMLTMSAFWLPPESMERFILNGICAVIAVLFLIYFSIKLPIMVHTPLIVVFYSTVLGLMGVSLGIFIAMDNLRKQESHPKPISRLLSSIADFRLGQNFLRPSPYSTLLNSDERSKFGGIRTPSGGATGMPSMISNENLIGKKGKPQPYPLSADQTFLKPSSNEWRSLATLFHKISLVAHVLMYLIILIKCFY</sequence>
<dbReference type="GO" id="GO:0016020">
    <property type="term" value="C:membrane"/>
    <property type="evidence" value="ECO:0007669"/>
    <property type="project" value="UniProtKB-SubCell"/>
</dbReference>
<evidence type="ECO:0000256" key="5">
    <source>
        <dbReference type="SAM" id="Phobius"/>
    </source>
</evidence>
<keyword evidence="4 5" id="KW-0472">Membrane</keyword>
<dbReference type="Pfam" id="PF02931">
    <property type="entry name" value="Neur_chan_LBD"/>
    <property type="match status" value="1"/>
</dbReference>
<dbReference type="InterPro" id="IPR036734">
    <property type="entry name" value="Neur_chan_lig-bd_sf"/>
</dbReference>
<feature type="signal peptide" evidence="6">
    <location>
        <begin position="1"/>
        <end position="25"/>
    </location>
</feature>
<keyword evidence="3 5" id="KW-1133">Transmembrane helix</keyword>
<comment type="subcellular location">
    <subcellularLocation>
        <location evidence="1">Membrane</location>
        <topology evidence="1">Multi-pass membrane protein</topology>
    </subcellularLocation>
</comment>
<keyword evidence="9" id="KW-1185">Reference proteome</keyword>
<dbReference type="GO" id="GO:0004888">
    <property type="term" value="F:transmembrane signaling receptor activity"/>
    <property type="evidence" value="ECO:0007669"/>
    <property type="project" value="InterPro"/>
</dbReference>
<dbReference type="Gene3D" id="2.70.170.10">
    <property type="entry name" value="Neurotransmitter-gated ion-channel ligand-binding domain"/>
    <property type="match status" value="1"/>
</dbReference>
<dbReference type="InterPro" id="IPR038050">
    <property type="entry name" value="Neuro_actylchol_rec"/>
</dbReference>
<evidence type="ECO:0000256" key="4">
    <source>
        <dbReference type="ARBA" id="ARBA00023136"/>
    </source>
</evidence>
<reference evidence="8" key="1">
    <citation type="submission" date="2021-12" db="EMBL/GenBank/DDBJ databases">
        <authorList>
            <person name="King R."/>
        </authorList>
    </citation>
    <scope>NUCLEOTIDE SEQUENCE</scope>
</reference>
<dbReference type="Gene3D" id="1.20.58.390">
    <property type="entry name" value="Neurotransmitter-gated ion-channel transmembrane domain"/>
    <property type="match status" value="1"/>
</dbReference>
<dbReference type="Proteomes" id="UP001152759">
    <property type="component" value="Chromosome 2"/>
</dbReference>
<dbReference type="PANTHER" id="PTHR18945">
    <property type="entry name" value="NEUROTRANSMITTER GATED ION CHANNEL"/>
    <property type="match status" value="1"/>
</dbReference>
<dbReference type="KEGG" id="btab:109043567"/>
<evidence type="ECO:0000313" key="9">
    <source>
        <dbReference type="Proteomes" id="UP001152759"/>
    </source>
</evidence>
<feature type="domain" description="Neurotransmitter-gated ion-channel ligand-binding" evidence="7">
    <location>
        <begin position="59"/>
        <end position="259"/>
    </location>
</feature>
<evidence type="ECO:0000256" key="1">
    <source>
        <dbReference type="ARBA" id="ARBA00004141"/>
    </source>
</evidence>
<dbReference type="InterPro" id="IPR006202">
    <property type="entry name" value="Neur_chan_lig-bd"/>
</dbReference>
<dbReference type="CDD" id="cd18997">
    <property type="entry name" value="LGIC_ECD_nAChR"/>
    <property type="match status" value="1"/>
</dbReference>
<dbReference type="FunFam" id="2.70.170.10:FF:000028">
    <property type="entry name" value="AcetylCholine Receptor"/>
    <property type="match status" value="1"/>
</dbReference>
<dbReference type="InterPro" id="IPR006201">
    <property type="entry name" value="Neur_channel"/>
</dbReference>
<dbReference type="SUPFAM" id="SSF63712">
    <property type="entry name" value="Nicotinic receptor ligand binding domain-like"/>
    <property type="match status" value="1"/>
</dbReference>
<evidence type="ECO:0000256" key="6">
    <source>
        <dbReference type="SAM" id="SignalP"/>
    </source>
</evidence>
<dbReference type="InterPro" id="IPR036719">
    <property type="entry name" value="Neuro-gated_channel_TM_sf"/>
</dbReference>
<gene>
    <name evidence="8" type="ORF">BEMITA_LOCUS3812</name>
</gene>
<proteinExistence type="predicted"/>
<evidence type="ECO:0000256" key="3">
    <source>
        <dbReference type="ARBA" id="ARBA00022989"/>
    </source>
</evidence>
<dbReference type="GO" id="GO:0005230">
    <property type="term" value="F:extracellular ligand-gated monoatomic ion channel activity"/>
    <property type="evidence" value="ECO:0007669"/>
    <property type="project" value="InterPro"/>
</dbReference>
<feature type="transmembrane region" description="Helical" evidence="5">
    <location>
        <begin position="443"/>
        <end position="464"/>
    </location>
</feature>
<name>A0A9P0A711_BEMTA</name>
<dbReference type="PRINTS" id="PR00252">
    <property type="entry name" value="NRIONCHANNEL"/>
</dbReference>
<evidence type="ECO:0000259" key="7">
    <source>
        <dbReference type="Pfam" id="PF02931"/>
    </source>
</evidence>
<keyword evidence="2 5" id="KW-0812">Transmembrane</keyword>
<feature type="chain" id="PRO_5040292725" description="Neurotransmitter-gated ion-channel ligand-binding domain-containing protein" evidence="6">
    <location>
        <begin position="26"/>
        <end position="468"/>
    </location>
</feature>
<protein>
    <recommendedName>
        <fullName evidence="7">Neurotransmitter-gated ion-channel ligand-binding domain-containing protein</fullName>
    </recommendedName>
</protein>
<feature type="transmembrane region" description="Helical" evidence="5">
    <location>
        <begin position="264"/>
        <end position="287"/>
    </location>
</feature>
<keyword evidence="6" id="KW-0732">Signal</keyword>
<accession>A0A9P0A711</accession>
<feature type="transmembrane region" description="Helical" evidence="5">
    <location>
        <begin position="294"/>
        <end position="313"/>
    </location>
</feature>
<dbReference type="SUPFAM" id="SSF90112">
    <property type="entry name" value="Neurotransmitter-gated ion-channel transmembrane pore"/>
    <property type="match status" value="1"/>
</dbReference>